<keyword evidence="2 15" id="KW-0547">Nucleotide-binding</keyword>
<evidence type="ECO:0000256" key="10">
    <source>
        <dbReference type="ARBA" id="ARBA00023235"/>
    </source>
</evidence>
<dbReference type="PANTHER" id="PTHR11070:SF2">
    <property type="entry name" value="ATP-DEPENDENT DNA HELICASE SRS2"/>
    <property type="match status" value="1"/>
</dbReference>
<dbReference type="InterPro" id="IPR011335">
    <property type="entry name" value="Restrct_endonuc-II-like"/>
</dbReference>
<keyword evidence="6" id="KW-0269">Exonuclease</keyword>
<evidence type="ECO:0000256" key="2">
    <source>
        <dbReference type="ARBA" id="ARBA00022741"/>
    </source>
</evidence>
<dbReference type="Gene3D" id="1.10.486.10">
    <property type="entry name" value="PCRA, domain 4"/>
    <property type="match status" value="1"/>
</dbReference>
<dbReference type="GO" id="GO:0003677">
    <property type="term" value="F:DNA binding"/>
    <property type="evidence" value="ECO:0007669"/>
    <property type="project" value="UniProtKB-KW"/>
</dbReference>
<keyword evidence="4 15" id="KW-0378">Hydrolase</keyword>
<dbReference type="EC" id="5.6.2.4" evidence="12"/>
<dbReference type="InterPro" id="IPR011604">
    <property type="entry name" value="PDDEXK-like_dom_sf"/>
</dbReference>
<keyword evidence="5 15" id="KW-0347">Helicase</keyword>
<comment type="catalytic activity">
    <reaction evidence="11">
        <text>Couples ATP hydrolysis with the unwinding of duplex DNA by translocating in the 3'-5' direction.</text>
        <dbReference type="EC" id="5.6.2.4"/>
    </reaction>
</comment>
<name>A0A2K2H8F1_9BACT</name>
<dbReference type="Gene3D" id="3.90.320.10">
    <property type="match status" value="1"/>
</dbReference>
<protein>
    <recommendedName>
        <fullName evidence="12">DNA 3'-5' helicase</fullName>
        <ecNumber evidence="12">5.6.2.4</ecNumber>
    </recommendedName>
    <alternativeName>
        <fullName evidence="13">DNA 3'-5' helicase II</fullName>
    </alternativeName>
</protein>
<dbReference type="GO" id="GO:0005524">
    <property type="term" value="F:ATP binding"/>
    <property type="evidence" value="ECO:0007669"/>
    <property type="project" value="UniProtKB-UniRule"/>
</dbReference>
<keyword evidence="3" id="KW-0227">DNA damage</keyword>
<dbReference type="EMBL" id="PPFX01000028">
    <property type="protein sequence ID" value="PNU19519.1"/>
    <property type="molecule type" value="Genomic_DNA"/>
</dbReference>
<comment type="catalytic activity">
    <reaction evidence="14">
        <text>ATP + H2O = ADP + phosphate + H(+)</text>
        <dbReference type="Rhea" id="RHEA:13065"/>
        <dbReference type="ChEBI" id="CHEBI:15377"/>
        <dbReference type="ChEBI" id="CHEBI:15378"/>
        <dbReference type="ChEBI" id="CHEBI:30616"/>
        <dbReference type="ChEBI" id="CHEBI:43474"/>
        <dbReference type="ChEBI" id="CHEBI:456216"/>
        <dbReference type="EC" id="5.6.2.4"/>
    </reaction>
</comment>
<evidence type="ECO:0000256" key="14">
    <source>
        <dbReference type="ARBA" id="ARBA00048988"/>
    </source>
</evidence>
<gene>
    <name evidence="18" type="ORF">C2E25_11820</name>
</gene>
<evidence type="ECO:0000256" key="4">
    <source>
        <dbReference type="ARBA" id="ARBA00022801"/>
    </source>
</evidence>
<evidence type="ECO:0000256" key="3">
    <source>
        <dbReference type="ARBA" id="ARBA00022763"/>
    </source>
</evidence>
<evidence type="ECO:0000313" key="19">
    <source>
        <dbReference type="Proteomes" id="UP000236340"/>
    </source>
</evidence>
<dbReference type="Pfam" id="PF12705">
    <property type="entry name" value="PDDEXK_1"/>
    <property type="match status" value="1"/>
</dbReference>
<evidence type="ECO:0000256" key="7">
    <source>
        <dbReference type="ARBA" id="ARBA00022840"/>
    </source>
</evidence>
<comment type="caution">
    <text evidence="18">The sequence shown here is derived from an EMBL/GenBank/DDBJ whole genome shotgun (WGS) entry which is preliminary data.</text>
</comment>
<dbReference type="InterPro" id="IPR014016">
    <property type="entry name" value="UvrD-like_ATP-bd"/>
</dbReference>
<dbReference type="SUPFAM" id="SSF52980">
    <property type="entry name" value="Restriction endonuclease-like"/>
    <property type="match status" value="1"/>
</dbReference>
<evidence type="ECO:0000259" key="16">
    <source>
        <dbReference type="PROSITE" id="PS51198"/>
    </source>
</evidence>
<evidence type="ECO:0000256" key="6">
    <source>
        <dbReference type="ARBA" id="ARBA00022839"/>
    </source>
</evidence>
<evidence type="ECO:0000256" key="13">
    <source>
        <dbReference type="ARBA" id="ARBA00034923"/>
    </source>
</evidence>
<keyword evidence="10" id="KW-0413">Isomerase</keyword>
<proteinExistence type="predicted"/>
<evidence type="ECO:0000313" key="18">
    <source>
        <dbReference type="EMBL" id="PNU19519.1"/>
    </source>
</evidence>
<evidence type="ECO:0000259" key="17">
    <source>
        <dbReference type="PROSITE" id="PS51217"/>
    </source>
</evidence>
<keyword evidence="9" id="KW-0234">DNA repair</keyword>
<dbReference type="InterPro" id="IPR027417">
    <property type="entry name" value="P-loop_NTPase"/>
</dbReference>
<keyword evidence="1" id="KW-0540">Nuclease</keyword>
<dbReference type="InterPro" id="IPR000212">
    <property type="entry name" value="DNA_helicase_UvrD/REP"/>
</dbReference>
<evidence type="ECO:0000256" key="1">
    <source>
        <dbReference type="ARBA" id="ARBA00022722"/>
    </source>
</evidence>
<dbReference type="SUPFAM" id="SSF52540">
    <property type="entry name" value="P-loop containing nucleoside triphosphate hydrolases"/>
    <property type="match status" value="1"/>
</dbReference>
<dbReference type="InterPro" id="IPR038726">
    <property type="entry name" value="PDDEXK_AddAB-type"/>
</dbReference>
<dbReference type="GO" id="GO:0033202">
    <property type="term" value="C:DNA helicase complex"/>
    <property type="evidence" value="ECO:0007669"/>
    <property type="project" value="TreeGrafter"/>
</dbReference>
<evidence type="ECO:0000256" key="12">
    <source>
        <dbReference type="ARBA" id="ARBA00034808"/>
    </source>
</evidence>
<evidence type="ECO:0000256" key="8">
    <source>
        <dbReference type="ARBA" id="ARBA00023125"/>
    </source>
</evidence>
<evidence type="ECO:0000256" key="9">
    <source>
        <dbReference type="ARBA" id="ARBA00023204"/>
    </source>
</evidence>
<feature type="domain" description="UvrD-like helicase ATP-binding" evidence="16">
    <location>
        <begin position="13"/>
        <end position="496"/>
    </location>
</feature>
<accession>A0A2K2H8F1</accession>
<dbReference type="Pfam" id="PF00580">
    <property type="entry name" value="UvrD-helicase"/>
    <property type="match status" value="2"/>
</dbReference>
<dbReference type="PROSITE" id="PS51198">
    <property type="entry name" value="UVRD_HELICASE_ATP_BIND"/>
    <property type="match status" value="1"/>
</dbReference>
<evidence type="ECO:0000256" key="15">
    <source>
        <dbReference type="PROSITE-ProRule" id="PRU00560"/>
    </source>
</evidence>
<dbReference type="GO" id="GO:0004527">
    <property type="term" value="F:exonuclease activity"/>
    <property type="evidence" value="ECO:0007669"/>
    <property type="project" value="UniProtKB-KW"/>
</dbReference>
<feature type="domain" description="UvrD-like helicase C-terminal" evidence="17">
    <location>
        <begin position="508"/>
        <end position="777"/>
    </location>
</feature>
<dbReference type="PANTHER" id="PTHR11070">
    <property type="entry name" value="UVRD / RECB / PCRA DNA HELICASE FAMILY MEMBER"/>
    <property type="match status" value="1"/>
</dbReference>
<dbReference type="GO" id="GO:0043138">
    <property type="term" value="F:3'-5' DNA helicase activity"/>
    <property type="evidence" value="ECO:0007669"/>
    <property type="project" value="UniProtKB-EC"/>
</dbReference>
<sequence length="1129" mass="126509">MRRFTVTDALAPPQNDLQARREALDPGRSFIVQAPAGSGKTELLTQRLLALLSMVAEPEEILAITFTRKAAAEMRGRLLASLHDAADKPVPDEPHARQTWVLARKALRHADRRGWDLLRNPARLQLQTIDSFCSLLTRRMPWLSRFGAPPRISQDAGELYRLAGEKLLARLESGEPGGESVALLLDHLDNQLSRLRDMVVSLLGRRDQWLRCLLDRRHQQAREQLEEGLRGFNRELLQRLKGRLGQDLEMRLFQAAEVAAENLAEAGEGELQECLENRETSLEAELACWDRLLELVLTGQGTIRKTVTRRQGFPAGKAAAEAKQQFLLLLDQFAGLPGLLEALNTFRGRPDAGYGDQQWQLLDALIELLPLAVAELNEVFRQCGEIDFVEVAGAALRALGTAEAPEELLLQFDARLRHILIDEFQDTSYIQFELLRRLTAGWQAGDGRTLFLVGDPMQSIYRFRQAEVGYFLQVCRDGIGAIRPTALKLEANFRSQQGIVNWVNTVFGAIFPADEDMLRGAVPYAFAAATRATLTGPAVQGWSFSGRQDEAEAEKVVELVRAAQREHPGGSVAILVRARSHLERIIPALKRAGLPFLAHDLDSLEMRPLIQDLRALTRALLHPADRVSWLALLRAPWCGLSLEDLQRLIGSDRQSPLWQLLQEPADRGELFSRLTAAGQQRWERIRPAIAAALQTRGRVPLRRLVETTWLALAGPACCNPSALPDAERFFCLLEELDCGGDLVDFEQLDRRLSQLFAAPDPQAGDNLQLMTIHKAKGLQFDTVILPGLGRPAPRQDRPLLSWIDHPEYSLLLAPVRRADSSNDDATYQAIQHLQQEKNQLETDRLIYVAVTRAIRRIHLLGHLEQRSSGELEPSSSSLLGRIWEQVGGLFAVPCDAGESDAVPQRPPQRLQRLPLAWQRPPLADTVVTRQEGFQSASSGHGRPTTELRINLRSHEGRVVGNLVHQLLDQYGQPGAERPARDFLCEQKAFWKRRLLMAGIGAHRLEDCCGRVLTAMEQTFHGRHADLLFDQATEVATEFALHGLVGGRLVHAAIDRTFIDREGQRWIVDYKTSHPAADEPVDAFLAREKDHYAEQLGFYARLFAAREPGRPLCPALYFPLIDRLLRIDET</sequence>
<feature type="binding site" evidence="15">
    <location>
        <begin position="34"/>
        <end position="41"/>
    </location>
    <ligand>
        <name>ATP</name>
        <dbReference type="ChEBI" id="CHEBI:30616"/>
    </ligand>
</feature>
<dbReference type="InterPro" id="IPR014017">
    <property type="entry name" value="DNA_helicase_UvrD-like_C"/>
</dbReference>
<organism evidence="18 19">
    <name type="scientific">Geothermobacter hydrogeniphilus</name>
    <dbReference type="NCBI Taxonomy" id="1969733"/>
    <lineage>
        <taxon>Bacteria</taxon>
        <taxon>Pseudomonadati</taxon>
        <taxon>Thermodesulfobacteriota</taxon>
        <taxon>Desulfuromonadia</taxon>
        <taxon>Desulfuromonadales</taxon>
        <taxon>Geothermobacteraceae</taxon>
        <taxon>Geothermobacter</taxon>
    </lineage>
</organism>
<dbReference type="Proteomes" id="UP000236340">
    <property type="component" value="Unassembled WGS sequence"/>
</dbReference>
<keyword evidence="8" id="KW-0238">DNA-binding</keyword>
<keyword evidence="7 15" id="KW-0067">ATP-binding</keyword>
<evidence type="ECO:0000256" key="5">
    <source>
        <dbReference type="ARBA" id="ARBA00022806"/>
    </source>
</evidence>
<dbReference type="GO" id="GO:0005829">
    <property type="term" value="C:cytosol"/>
    <property type="evidence" value="ECO:0007669"/>
    <property type="project" value="TreeGrafter"/>
</dbReference>
<reference evidence="18 19" key="1">
    <citation type="journal article" date="2018" name="Genome Announc.">
        <title>Genome Sequence of Geothermobacter sp. HR-1 Iron Reducer from the Loihi Seamount.</title>
        <authorList>
            <person name="Smith H."/>
            <person name="Abuyen K."/>
            <person name="Tremblay J."/>
            <person name="Savalia P."/>
            <person name="Perez-Rodriguez I."/>
            <person name="Emerson D."/>
            <person name="Tully B."/>
            <person name="Amend J."/>
        </authorList>
    </citation>
    <scope>NUCLEOTIDE SEQUENCE [LARGE SCALE GENOMIC DNA]</scope>
    <source>
        <strain evidence="18 19">HR-1</strain>
    </source>
</reference>
<dbReference type="PROSITE" id="PS51217">
    <property type="entry name" value="UVRD_HELICASE_CTER"/>
    <property type="match status" value="1"/>
</dbReference>
<dbReference type="Gene3D" id="3.40.50.300">
    <property type="entry name" value="P-loop containing nucleotide triphosphate hydrolases"/>
    <property type="match status" value="4"/>
</dbReference>
<dbReference type="AlphaFoldDB" id="A0A2K2H8F1"/>
<evidence type="ECO:0000256" key="11">
    <source>
        <dbReference type="ARBA" id="ARBA00034617"/>
    </source>
</evidence>
<dbReference type="Pfam" id="PF13361">
    <property type="entry name" value="UvrD_C"/>
    <property type="match status" value="2"/>
</dbReference>
<dbReference type="GO" id="GO:0000725">
    <property type="term" value="P:recombinational repair"/>
    <property type="evidence" value="ECO:0007669"/>
    <property type="project" value="TreeGrafter"/>
</dbReference>